<dbReference type="AlphaFoldDB" id="A0A399J6X7"/>
<feature type="region of interest" description="Disordered" evidence="1">
    <location>
        <begin position="159"/>
        <end position="194"/>
    </location>
</feature>
<name>A0A399J6X7_9MICC</name>
<sequence length="194" mass="19421">MTKPGSRLSRSLAFGVATGLTSLPAYDKISTRNRRRIIGWGSLAGAIAAGGAMFAASRRGVDSAGADAVGAAAPASVPAADAPAPSAAQAARPQPALQQQLAATAGLALAGGAATAGALWFSFWADRQAMQFLRKRGVRAPRVWLAGGGAVLGAALEFMDQAKPDDSERNGQVGAPDPTQPPGDAEGAPIFSAS</sequence>
<accession>A0A399J6X7</accession>
<feature type="transmembrane region" description="Helical" evidence="2">
    <location>
        <begin position="101"/>
        <end position="123"/>
    </location>
</feature>
<keyword evidence="2" id="KW-1133">Transmembrane helix</keyword>
<evidence type="ECO:0000256" key="1">
    <source>
        <dbReference type="SAM" id="MobiDB-lite"/>
    </source>
</evidence>
<feature type="compositionally biased region" description="Basic and acidic residues" evidence="1">
    <location>
        <begin position="160"/>
        <end position="169"/>
    </location>
</feature>
<feature type="transmembrane region" description="Helical" evidence="2">
    <location>
        <begin position="37"/>
        <end position="56"/>
    </location>
</feature>
<dbReference type="RefSeq" id="WP_119425676.1">
    <property type="nucleotide sequence ID" value="NZ_QQXK01000032.1"/>
</dbReference>
<proteinExistence type="predicted"/>
<organism evidence="3 4">
    <name type="scientific">Galactobacter valiniphilus</name>
    <dbReference type="NCBI Taxonomy" id="2676122"/>
    <lineage>
        <taxon>Bacteria</taxon>
        <taxon>Bacillati</taxon>
        <taxon>Actinomycetota</taxon>
        <taxon>Actinomycetes</taxon>
        <taxon>Micrococcales</taxon>
        <taxon>Micrococcaceae</taxon>
        <taxon>Galactobacter</taxon>
    </lineage>
</organism>
<dbReference type="Proteomes" id="UP000265419">
    <property type="component" value="Unassembled WGS sequence"/>
</dbReference>
<comment type="caution">
    <text evidence="3">The sequence shown here is derived from an EMBL/GenBank/DDBJ whole genome shotgun (WGS) entry which is preliminary data.</text>
</comment>
<evidence type="ECO:0000256" key="2">
    <source>
        <dbReference type="SAM" id="Phobius"/>
    </source>
</evidence>
<gene>
    <name evidence="3" type="ORF">DWB68_13655</name>
</gene>
<dbReference type="EMBL" id="QQXK01000032">
    <property type="protein sequence ID" value="RII41245.1"/>
    <property type="molecule type" value="Genomic_DNA"/>
</dbReference>
<keyword evidence="4" id="KW-1185">Reference proteome</keyword>
<reference evidence="3 4" key="1">
    <citation type="submission" date="2018-07" db="EMBL/GenBank/DDBJ databases">
        <title>Arthrobacter sp. nov., isolated from raw cow's milk with high bacterial count.</title>
        <authorList>
            <person name="Hahne J."/>
            <person name="Isele D."/>
            <person name="Lipski A."/>
        </authorList>
    </citation>
    <scope>NUCLEOTIDE SEQUENCE [LARGE SCALE GENOMIC DNA]</scope>
    <source>
        <strain evidence="3 4">JZ R-35</strain>
    </source>
</reference>
<evidence type="ECO:0000313" key="4">
    <source>
        <dbReference type="Proteomes" id="UP000265419"/>
    </source>
</evidence>
<keyword evidence="2" id="KW-0472">Membrane</keyword>
<protein>
    <submittedName>
        <fullName evidence="3">Uncharacterized protein</fullName>
    </submittedName>
</protein>
<keyword evidence="2" id="KW-0812">Transmembrane</keyword>
<evidence type="ECO:0000313" key="3">
    <source>
        <dbReference type="EMBL" id="RII41245.1"/>
    </source>
</evidence>